<keyword evidence="2" id="KW-0378">Hydrolase</keyword>
<dbReference type="KEGG" id="pal:PA0399"/>
<dbReference type="STRING" id="59748.PA0328"/>
<accession>B1V9P1</accession>
<dbReference type="InterPro" id="IPR051703">
    <property type="entry name" value="NF-kappa-B_Signaling_Reg"/>
</dbReference>
<dbReference type="EMBL" id="AM422018">
    <property type="protein sequence ID" value="CAM11733.1"/>
    <property type="molecule type" value="Genomic_DNA"/>
</dbReference>
<name>B1V9P1_PHYAS</name>
<feature type="domain" description="YqaJ viral recombinase" evidence="1">
    <location>
        <begin position="11"/>
        <end position="149"/>
    </location>
</feature>
<reference evidence="2 4" key="1">
    <citation type="journal article" date="2008" name="J. Bacteriol.">
        <title>Comparative genome analysis of 'Candidatus Phytoplasma australiense' (subgroup tuf-Australia I; rp-A) and 'Ca. Phytoplasma asteris' strains OY-M and AY-WB.</title>
        <authorList>
            <person name="Tran-Nguyen L.T."/>
            <person name="Kube M."/>
            <person name="Schneider B."/>
            <person name="Reinhardt R."/>
            <person name="Gibb K.S."/>
        </authorList>
    </citation>
    <scope>NUCLEOTIDE SEQUENCE [LARGE SCALE GENOMIC DNA]</scope>
</reference>
<dbReference type="NCBIfam" id="TIGR03033">
    <property type="entry name" value="phage_rel_nuc"/>
    <property type="match status" value="1"/>
</dbReference>
<dbReference type="eggNOG" id="COG5377">
    <property type="taxonomic scope" value="Bacteria"/>
</dbReference>
<dbReference type="Gene3D" id="3.90.320.10">
    <property type="match status" value="1"/>
</dbReference>
<dbReference type="InterPro" id="IPR011335">
    <property type="entry name" value="Restrct_endonuc-II-like"/>
</dbReference>
<dbReference type="GO" id="GO:0004519">
    <property type="term" value="F:endonuclease activity"/>
    <property type="evidence" value="ECO:0007669"/>
    <property type="project" value="UniProtKB-KW"/>
</dbReference>
<dbReference type="InterPro" id="IPR017482">
    <property type="entry name" value="Lambda-type_endonuclease"/>
</dbReference>
<evidence type="ECO:0000259" key="1">
    <source>
        <dbReference type="Pfam" id="PF09588"/>
    </source>
</evidence>
<protein>
    <submittedName>
        <fullName evidence="2">Putative phage-related protein (Endonuclease)</fullName>
    </submittedName>
</protein>
<organism evidence="2 4">
    <name type="scientific">Phytoplasma australiense</name>
    <dbReference type="NCBI Taxonomy" id="59748"/>
    <lineage>
        <taxon>Bacteria</taxon>
        <taxon>Bacillati</taxon>
        <taxon>Mycoplasmatota</taxon>
        <taxon>Mollicutes</taxon>
        <taxon>Acholeplasmatales</taxon>
        <taxon>Acholeplasmataceae</taxon>
        <taxon>Candidatus Phytoplasma</taxon>
        <taxon>16SrXII (Stolbur group)</taxon>
    </lineage>
</organism>
<evidence type="ECO:0000313" key="3">
    <source>
        <dbReference type="EMBL" id="CAM11733.1"/>
    </source>
</evidence>
<dbReference type="Pfam" id="PF09588">
    <property type="entry name" value="YqaJ"/>
    <property type="match status" value="1"/>
</dbReference>
<dbReference type="Proteomes" id="UP000008323">
    <property type="component" value="Chromosome"/>
</dbReference>
<evidence type="ECO:0000313" key="2">
    <source>
        <dbReference type="EMBL" id="CAM11663.1"/>
    </source>
</evidence>
<dbReference type="CDD" id="cd22343">
    <property type="entry name" value="PDDEXK_lambda_exonuclease-like"/>
    <property type="match status" value="1"/>
</dbReference>
<dbReference type="InterPro" id="IPR019080">
    <property type="entry name" value="YqaJ_viral_recombinase"/>
</dbReference>
<dbReference type="KEGG" id="pal:PA0328"/>
<keyword evidence="2" id="KW-0540">Nuclease</keyword>
<dbReference type="PANTHER" id="PTHR46609:SF6">
    <property type="entry name" value="EXONUCLEASE, PHAGE-TYPE_RECB, C-TERMINAL DOMAIN-CONTAINING PROTEIN-RELATED"/>
    <property type="match status" value="1"/>
</dbReference>
<dbReference type="EMBL" id="AM422018">
    <property type="protein sequence ID" value="CAM11663.1"/>
    <property type="molecule type" value="Genomic_DNA"/>
</dbReference>
<dbReference type="InterPro" id="IPR011604">
    <property type="entry name" value="PDDEXK-like_dom_sf"/>
</dbReference>
<dbReference type="AlphaFoldDB" id="B1V9P1"/>
<keyword evidence="2" id="KW-0255">Endonuclease</keyword>
<sequence>MKIELKQNTKEWYQHRTKYINASEVASITGDNPFKSQDTLIHDKIFGSPFITNEYVKHGTATEPLARNFFEKAIKKTYEPVNFVDDQDQIFSASLDGYNESTNTLLEIKCPYTSPDGSISSSWETFFITNNVPMYYWCQVQCQLYCSKAKYAYFLVYFNDQKNFVKRIMPDPNYHQKMVQAGKQYLELLEKTKQAVIDNPLIKRISLFKNF</sequence>
<dbReference type="PANTHER" id="PTHR46609">
    <property type="entry name" value="EXONUCLEASE, PHAGE-TYPE/RECB, C-TERMINAL DOMAIN-CONTAINING PROTEIN"/>
    <property type="match status" value="1"/>
</dbReference>
<evidence type="ECO:0000313" key="4">
    <source>
        <dbReference type="Proteomes" id="UP000008323"/>
    </source>
</evidence>
<gene>
    <name evidence="2" type="ordered locus">PA0328</name>
    <name evidence="3" type="ordered locus">PA0399</name>
</gene>
<dbReference type="SUPFAM" id="SSF52980">
    <property type="entry name" value="Restriction endonuclease-like"/>
    <property type="match status" value="1"/>
</dbReference>
<proteinExistence type="predicted"/>